<evidence type="ECO:0000313" key="8">
    <source>
        <dbReference type="EMBL" id="KAK8571496.1"/>
    </source>
</evidence>
<gene>
    <name evidence="8" type="ORF">V6N12_027583</name>
</gene>
<sequence length="202" mass="22892">MEIRTMMENKRSPCSVDHSDLTSLASKRQKSKKDKKDQVGERIVALQQLVSPYGKTETASVLLEAKEYIRFLHEQVKALTKHSVICLGILRWRFYGFMFFSDDFQVLSAPYLQTIPTHNLPAESRYCLRNRGLCLVPVSCTAGVARSNGADIWAPIKTTSPKFDKKLWGVTGLCRPWLHPGYVQDCSDQSELHGFLESGHVM</sequence>
<dbReference type="CDD" id="cd11393">
    <property type="entry name" value="bHLH_AtbHLH_like"/>
    <property type="match status" value="1"/>
</dbReference>
<evidence type="ECO:0000256" key="4">
    <source>
        <dbReference type="ARBA" id="ARBA00023163"/>
    </source>
</evidence>
<keyword evidence="4" id="KW-0804">Transcription</keyword>
<dbReference type="Gene3D" id="4.10.280.10">
    <property type="entry name" value="Helix-loop-helix DNA-binding domain"/>
    <property type="match status" value="1"/>
</dbReference>
<feature type="compositionally biased region" description="Basic and acidic residues" evidence="6">
    <location>
        <begin position="1"/>
        <end position="11"/>
    </location>
</feature>
<evidence type="ECO:0000313" key="9">
    <source>
        <dbReference type="Proteomes" id="UP001472677"/>
    </source>
</evidence>
<dbReference type="PANTHER" id="PTHR16223:SF249">
    <property type="entry name" value="TRANSCRIPTION FACTOR BHLH154"/>
    <property type="match status" value="1"/>
</dbReference>
<name>A0ABR2F3F0_9ROSI</name>
<comment type="subcellular location">
    <subcellularLocation>
        <location evidence="1">Nucleus</location>
    </subcellularLocation>
</comment>
<evidence type="ECO:0000259" key="7">
    <source>
        <dbReference type="PROSITE" id="PS50888"/>
    </source>
</evidence>
<dbReference type="Proteomes" id="UP001472677">
    <property type="component" value="Unassembled WGS sequence"/>
</dbReference>
<evidence type="ECO:0000256" key="5">
    <source>
        <dbReference type="ARBA" id="ARBA00023242"/>
    </source>
</evidence>
<evidence type="ECO:0000256" key="2">
    <source>
        <dbReference type="ARBA" id="ARBA00023015"/>
    </source>
</evidence>
<evidence type="ECO:0000256" key="1">
    <source>
        <dbReference type="ARBA" id="ARBA00004123"/>
    </source>
</evidence>
<protein>
    <recommendedName>
        <fullName evidence="7">BHLH domain-containing protein</fullName>
    </recommendedName>
</protein>
<feature type="region of interest" description="Disordered" evidence="6">
    <location>
        <begin position="1"/>
        <end position="38"/>
    </location>
</feature>
<keyword evidence="9" id="KW-1185">Reference proteome</keyword>
<comment type="caution">
    <text evidence="8">The sequence shown here is derived from an EMBL/GenBank/DDBJ whole genome shotgun (WGS) entry which is preliminary data.</text>
</comment>
<evidence type="ECO:0000256" key="3">
    <source>
        <dbReference type="ARBA" id="ARBA00023125"/>
    </source>
</evidence>
<accession>A0ABR2F3F0</accession>
<dbReference type="SUPFAM" id="SSF47459">
    <property type="entry name" value="HLH, helix-loop-helix DNA-binding domain"/>
    <property type="match status" value="1"/>
</dbReference>
<evidence type="ECO:0000256" key="6">
    <source>
        <dbReference type="SAM" id="MobiDB-lite"/>
    </source>
</evidence>
<proteinExistence type="predicted"/>
<dbReference type="InterPro" id="IPR011598">
    <property type="entry name" value="bHLH_dom"/>
</dbReference>
<dbReference type="InterPro" id="IPR036638">
    <property type="entry name" value="HLH_DNA-bd_sf"/>
</dbReference>
<dbReference type="EMBL" id="JBBPBM010000008">
    <property type="protein sequence ID" value="KAK8571496.1"/>
    <property type="molecule type" value="Genomic_DNA"/>
</dbReference>
<dbReference type="PANTHER" id="PTHR16223">
    <property type="entry name" value="TRANSCRIPTION FACTOR BHLH83-RELATED"/>
    <property type="match status" value="1"/>
</dbReference>
<keyword evidence="3" id="KW-0238">DNA-binding</keyword>
<feature type="domain" description="BHLH" evidence="7">
    <location>
        <begin position="23"/>
        <end position="72"/>
    </location>
</feature>
<organism evidence="8 9">
    <name type="scientific">Hibiscus sabdariffa</name>
    <name type="common">roselle</name>
    <dbReference type="NCBI Taxonomy" id="183260"/>
    <lineage>
        <taxon>Eukaryota</taxon>
        <taxon>Viridiplantae</taxon>
        <taxon>Streptophyta</taxon>
        <taxon>Embryophyta</taxon>
        <taxon>Tracheophyta</taxon>
        <taxon>Spermatophyta</taxon>
        <taxon>Magnoliopsida</taxon>
        <taxon>eudicotyledons</taxon>
        <taxon>Gunneridae</taxon>
        <taxon>Pentapetalae</taxon>
        <taxon>rosids</taxon>
        <taxon>malvids</taxon>
        <taxon>Malvales</taxon>
        <taxon>Malvaceae</taxon>
        <taxon>Malvoideae</taxon>
        <taxon>Hibiscus</taxon>
    </lineage>
</organism>
<dbReference type="InterPro" id="IPR045239">
    <property type="entry name" value="bHLH95_bHLH"/>
</dbReference>
<dbReference type="PROSITE" id="PS50888">
    <property type="entry name" value="BHLH"/>
    <property type="match status" value="1"/>
</dbReference>
<keyword evidence="2" id="KW-0805">Transcription regulation</keyword>
<reference evidence="8 9" key="1">
    <citation type="journal article" date="2024" name="G3 (Bethesda)">
        <title>Genome assembly of Hibiscus sabdariffa L. provides insights into metabolisms of medicinal natural products.</title>
        <authorList>
            <person name="Kim T."/>
        </authorList>
    </citation>
    <scope>NUCLEOTIDE SEQUENCE [LARGE SCALE GENOMIC DNA]</scope>
    <source>
        <strain evidence="8">TK-2024</strain>
        <tissue evidence="8">Old leaves</tissue>
    </source>
</reference>
<keyword evidence="5" id="KW-0539">Nucleus</keyword>
<dbReference type="InterPro" id="IPR045843">
    <property type="entry name" value="IND-like"/>
</dbReference>